<gene>
    <name evidence="2" type="ORF">D6D24_10161</name>
</gene>
<accession>A0A4S8V3M6</accession>
<feature type="compositionally biased region" description="Basic and acidic residues" evidence="1">
    <location>
        <begin position="204"/>
        <end position="236"/>
    </location>
</feature>
<sequence length="254" mass="28253">MVPRPGRSFLGVRHHPSSVAQTHSVTLKYADNYQMQGLNADQLFDMLQAGYVIPLYEREDSEPEQQEPRIVELDDDYDSEKEREKKKVKNKKKYLRQKEKAQAEKTELQPQQPGRNDSVAESLDHMSIQDSTATNSTHAKGNKTSTEPQPKLSKRQKKTLLKKAKQAQSTPPTSESASTSINGDATSDPRESTNKAADASSEGSKQDQNKNGDKSNSVGHEKHEDGNDKGEEKEVATEVEVEAVMATVAKRFGQ</sequence>
<feature type="compositionally biased region" description="Basic and acidic residues" evidence="1">
    <location>
        <begin position="96"/>
        <end position="107"/>
    </location>
</feature>
<name>A0A4S8V3M6_AURPU</name>
<dbReference type="Proteomes" id="UP000308014">
    <property type="component" value="Unassembled WGS sequence"/>
</dbReference>
<evidence type="ECO:0000313" key="3">
    <source>
        <dbReference type="Proteomes" id="UP000308014"/>
    </source>
</evidence>
<reference evidence="2 3" key="1">
    <citation type="submission" date="2018-10" db="EMBL/GenBank/DDBJ databases">
        <title>Fifty Aureobasidium pullulans genomes reveal a recombining polyextremotolerant generalist.</title>
        <authorList>
            <person name="Gostincar C."/>
            <person name="Turk M."/>
            <person name="Zajc J."/>
            <person name="Gunde-Cimerman N."/>
        </authorList>
    </citation>
    <scope>NUCLEOTIDE SEQUENCE [LARGE SCALE GENOMIC DNA]</scope>
    <source>
        <strain evidence="2 3">EXF-11318</strain>
    </source>
</reference>
<protein>
    <submittedName>
        <fullName evidence="2">Uncharacterized protein</fullName>
    </submittedName>
</protein>
<feature type="compositionally biased region" description="Polar residues" evidence="1">
    <location>
        <begin position="128"/>
        <end position="148"/>
    </location>
</feature>
<evidence type="ECO:0000313" key="2">
    <source>
        <dbReference type="EMBL" id="THW05712.1"/>
    </source>
</evidence>
<dbReference type="EMBL" id="QZAJ01000832">
    <property type="protein sequence ID" value="THW05712.1"/>
    <property type="molecule type" value="Genomic_DNA"/>
</dbReference>
<feature type="region of interest" description="Disordered" evidence="1">
    <location>
        <begin position="58"/>
        <end position="238"/>
    </location>
</feature>
<comment type="caution">
    <text evidence="2">The sequence shown here is derived from an EMBL/GenBank/DDBJ whole genome shotgun (WGS) entry which is preliminary data.</text>
</comment>
<dbReference type="AlphaFoldDB" id="A0A4S8V3M6"/>
<evidence type="ECO:0000256" key="1">
    <source>
        <dbReference type="SAM" id="MobiDB-lite"/>
    </source>
</evidence>
<feature type="compositionally biased region" description="Basic residues" evidence="1">
    <location>
        <begin position="152"/>
        <end position="165"/>
    </location>
</feature>
<feature type="compositionally biased region" description="Low complexity" evidence="1">
    <location>
        <begin position="166"/>
        <end position="180"/>
    </location>
</feature>
<proteinExistence type="predicted"/>
<organism evidence="2 3">
    <name type="scientific">Aureobasidium pullulans</name>
    <name type="common">Black yeast</name>
    <name type="synonym">Pullularia pullulans</name>
    <dbReference type="NCBI Taxonomy" id="5580"/>
    <lineage>
        <taxon>Eukaryota</taxon>
        <taxon>Fungi</taxon>
        <taxon>Dikarya</taxon>
        <taxon>Ascomycota</taxon>
        <taxon>Pezizomycotina</taxon>
        <taxon>Dothideomycetes</taxon>
        <taxon>Dothideomycetidae</taxon>
        <taxon>Dothideales</taxon>
        <taxon>Saccotheciaceae</taxon>
        <taxon>Aureobasidium</taxon>
    </lineage>
</organism>
<feature type="compositionally biased region" description="Basic residues" evidence="1">
    <location>
        <begin position="86"/>
        <end position="95"/>
    </location>
</feature>